<dbReference type="InterPro" id="IPR027443">
    <property type="entry name" value="IPNS-like_sf"/>
</dbReference>
<evidence type="ECO:0000313" key="8">
    <source>
        <dbReference type="Proteomes" id="UP001223743"/>
    </source>
</evidence>
<dbReference type="PANTHER" id="PTHR10209:SF804">
    <property type="entry name" value="FE2OG DIOXYGENASE DOMAIN-CONTAINING PROTEIN"/>
    <property type="match status" value="1"/>
</dbReference>
<keyword evidence="8" id="KW-1185">Reference proteome</keyword>
<evidence type="ECO:0000313" key="7">
    <source>
        <dbReference type="EMBL" id="MDQ0515354.1"/>
    </source>
</evidence>
<keyword evidence="3 5" id="KW-0560">Oxidoreductase</keyword>
<comment type="caution">
    <text evidence="7">The sequence shown here is derived from an EMBL/GenBank/DDBJ whole genome shotgun (WGS) entry which is preliminary data.</text>
</comment>
<dbReference type="Gene3D" id="2.60.120.330">
    <property type="entry name" value="B-lactam Antibiotic, Isopenicillin N Synthase, Chain"/>
    <property type="match status" value="1"/>
</dbReference>
<evidence type="ECO:0000256" key="4">
    <source>
        <dbReference type="ARBA" id="ARBA00023004"/>
    </source>
</evidence>
<reference evidence="7 8" key="1">
    <citation type="submission" date="2023-07" db="EMBL/GenBank/DDBJ databases">
        <title>Genomic Encyclopedia of Type Strains, Phase IV (KMG-IV): sequencing the most valuable type-strain genomes for metagenomic binning, comparative biology and taxonomic classification.</title>
        <authorList>
            <person name="Goeker M."/>
        </authorList>
    </citation>
    <scope>NUCLEOTIDE SEQUENCE [LARGE SCALE GENOMIC DNA]</scope>
    <source>
        <strain evidence="7 8">B1-1</strain>
    </source>
</reference>
<dbReference type="RefSeq" id="WP_266281097.1">
    <property type="nucleotide sequence ID" value="NZ_JAPKNF010000001.1"/>
</dbReference>
<dbReference type="Pfam" id="PF03171">
    <property type="entry name" value="2OG-FeII_Oxy"/>
    <property type="match status" value="1"/>
</dbReference>
<dbReference type="InterPro" id="IPR026992">
    <property type="entry name" value="DIOX_N"/>
</dbReference>
<evidence type="ECO:0000256" key="5">
    <source>
        <dbReference type="RuleBase" id="RU003682"/>
    </source>
</evidence>
<evidence type="ECO:0000256" key="2">
    <source>
        <dbReference type="ARBA" id="ARBA00022723"/>
    </source>
</evidence>
<dbReference type="EMBL" id="JAUSWJ010000001">
    <property type="protein sequence ID" value="MDQ0515354.1"/>
    <property type="molecule type" value="Genomic_DNA"/>
</dbReference>
<keyword evidence="4 5" id="KW-0408">Iron</keyword>
<dbReference type="InterPro" id="IPR005123">
    <property type="entry name" value="Oxoglu/Fe-dep_dioxygenase_dom"/>
</dbReference>
<organism evidence="7 8">
    <name type="scientific">Kaistia geumhonensis</name>
    <dbReference type="NCBI Taxonomy" id="410839"/>
    <lineage>
        <taxon>Bacteria</taxon>
        <taxon>Pseudomonadati</taxon>
        <taxon>Pseudomonadota</taxon>
        <taxon>Alphaproteobacteria</taxon>
        <taxon>Hyphomicrobiales</taxon>
        <taxon>Kaistiaceae</taxon>
        <taxon>Kaistia</taxon>
    </lineage>
</organism>
<dbReference type="PROSITE" id="PS51471">
    <property type="entry name" value="FE2OG_OXY"/>
    <property type="match status" value="1"/>
</dbReference>
<protein>
    <submittedName>
        <fullName evidence="7">Isopenicillin N synthase-like dioxygenase</fullName>
    </submittedName>
</protein>
<comment type="similarity">
    <text evidence="1 5">Belongs to the iron/ascorbate-dependent oxidoreductase family.</text>
</comment>
<dbReference type="PANTHER" id="PTHR10209">
    <property type="entry name" value="OXIDOREDUCTASE, 2OG-FE II OXYGENASE FAMILY PROTEIN"/>
    <property type="match status" value="1"/>
</dbReference>
<dbReference type="InterPro" id="IPR044861">
    <property type="entry name" value="IPNS-like_FE2OG_OXY"/>
</dbReference>
<proteinExistence type="inferred from homology"/>
<dbReference type="SUPFAM" id="SSF51197">
    <property type="entry name" value="Clavaminate synthase-like"/>
    <property type="match status" value="1"/>
</dbReference>
<keyword evidence="2 5" id="KW-0479">Metal-binding</keyword>
<dbReference type="PRINTS" id="PR00682">
    <property type="entry name" value="IPNSYNTHASE"/>
</dbReference>
<dbReference type="Pfam" id="PF14226">
    <property type="entry name" value="DIOX_N"/>
    <property type="match status" value="1"/>
</dbReference>
<accession>A0ABU0M327</accession>
<evidence type="ECO:0000256" key="3">
    <source>
        <dbReference type="ARBA" id="ARBA00023002"/>
    </source>
</evidence>
<evidence type="ECO:0000259" key="6">
    <source>
        <dbReference type="PROSITE" id="PS51471"/>
    </source>
</evidence>
<feature type="domain" description="Fe2OG dioxygenase" evidence="6">
    <location>
        <begin position="188"/>
        <end position="291"/>
    </location>
</feature>
<dbReference type="Proteomes" id="UP001223743">
    <property type="component" value="Unassembled WGS sequence"/>
</dbReference>
<sequence length="336" mass="37442">MTIADLPKAYEKAKSVDVADIPIIDFAPFLNGTPEERRAVADAIGKACEEVGFFYLANHGVPQELIDATFEASKSFYAQPFAGRMKSAATLEHWRGYVPSKLEAEGGTVGGAIETYRFMLDLAPDDPDVLAGKPLHLPNRWPDDLPAFKPTVEAYFDAVMGLSKNLRAAFAMALGLPEDYFEPYYQKPVVQLSLLHYRPPASLREEDIEIGAGEHRDTGAFTLLMQDDTGGLEVQRKDGEWIGAPPVKGAYVINIGNVMMKWTNGRFVSTMHRVVNRALKPRYSIPFFANPDYDVTIAPIAEIMKPGEKAEFEPFENGPYMRDFYDKGMAYLRKGQ</sequence>
<evidence type="ECO:0000256" key="1">
    <source>
        <dbReference type="ARBA" id="ARBA00008056"/>
    </source>
</evidence>
<name>A0ABU0M327_9HYPH</name>
<gene>
    <name evidence="7" type="ORF">QO015_000967</name>
</gene>